<dbReference type="Proteomes" id="UP001235712">
    <property type="component" value="Unassembled WGS sequence"/>
</dbReference>
<dbReference type="InterPro" id="IPR013658">
    <property type="entry name" value="SGL"/>
</dbReference>
<protein>
    <submittedName>
        <fullName evidence="2">Gluconolactonase</fullName>
        <ecNumber evidence="2">3.1.1.17</ecNumber>
    </submittedName>
</protein>
<keyword evidence="2" id="KW-0378">Hydrolase</keyword>
<dbReference type="EC" id="3.1.1.17" evidence="2"/>
<dbReference type="InterPro" id="IPR011042">
    <property type="entry name" value="6-blade_b-propeller_TolB-like"/>
</dbReference>
<comment type="caution">
    <text evidence="2">The sequence shown here is derived from an EMBL/GenBank/DDBJ whole genome shotgun (WGS) entry which is preliminary data.</text>
</comment>
<evidence type="ECO:0000313" key="2">
    <source>
        <dbReference type="EMBL" id="MDP9830241.1"/>
    </source>
</evidence>
<dbReference type="PRINTS" id="PR01790">
    <property type="entry name" value="SMP30FAMILY"/>
</dbReference>
<reference evidence="2 3" key="1">
    <citation type="submission" date="2023-07" db="EMBL/GenBank/DDBJ databases">
        <title>Sequencing the genomes of 1000 actinobacteria strains.</title>
        <authorList>
            <person name="Klenk H.-P."/>
        </authorList>
    </citation>
    <scope>NUCLEOTIDE SEQUENCE [LARGE SCALE GENOMIC DNA]</scope>
    <source>
        <strain evidence="2 3">DSM 44388</strain>
    </source>
</reference>
<feature type="domain" description="SMP-30/Gluconolactonase/LRE-like region" evidence="1">
    <location>
        <begin position="11"/>
        <end position="277"/>
    </location>
</feature>
<dbReference type="InterPro" id="IPR051262">
    <property type="entry name" value="SMP-30/CGR1_Lactonase"/>
</dbReference>
<gene>
    <name evidence="2" type="ORF">J2S57_005990</name>
</gene>
<dbReference type="EMBL" id="JAUSQZ010000001">
    <property type="protein sequence ID" value="MDP9830241.1"/>
    <property type="molecule type" value="Genomic_DNA"/>
</dbReference>
<proteinExistence type="predicted"/>
<dbReference type="SUPFAM" id="SSF63829">
    <property type="entry name" value="Calcium-dependent phosphotriesterase"/>
    <property type="match status" value="1"/>
</dbReference>
<organism evidence="2 3">
    <name type="scientific">Kineosporia succinea</name>
    <dbReference type="NCBI Taxonomy" id="84632"/>
    <lineage>
        <taxon>Bacteria</taxon>
        <taxon>Bacillati</taxon>
        <taxon>Actinomycetota</taxon>
        <taxon>Actinomycetes</taxon>
        <taxon>Kineosporiales</taxon>
        <taxon>Kineosporiaceae</taxon>
        <taxon>Kineosporia</taxon>
    </lineage>
</organism>
<name>A0ABT9PC21_9ACTN</name>
<keyword evidence="3" id="KW-1185">Reference proteome</keyword>
<dbReference type="PANTHER" id="PTHR47572:SF5">
    <property type="entry name" value="BLR2277 PROTEIN"/>
    <property type="match status" value="1"/>
</dbReference>
<sequence length="297" mass="30657">MSVLVEGLAYPEGPCFDDAGVLHFVELAGGCVGKVVNGEKVVVAEVPGSPNGAAFDHRGRLWWCNNGGNWGPNASTGHRPGLGGGPGLIQRLEADGSVTDVITATSGGQPLNSPNDLAFDAEGGLWFTDPVWARRDPTGSAPAAASPPGRLCYAGPDEVAVPVATGLSFPNGLALVPGERALIVGETGTGRLLRHEILGPGRLGPAEVWSELGDESFPDGLCFTASGRLVVAGTGSGTLFVVGPDGRLQERRPMDDIDVTNVCFGGPGHRSLYVTQAALGRIEVLEWPEPGARLPGR</sequence>
<dbReference type="Pfam" id="PF08450">
    <property type="entry name" value="SGL"/>
    <property type="match status" value="1"/>
</dbReference>
<accession>A0ABT9PC21</accession>
<dbReference type="GO" id="GO:0004341">
    <property type="term" value="F:gluconolactonase activity"/>
    <property type="evidence" value="ECO:0007669"/>
    <property type="project" value="UniProtKB-EC"/>
</dbReference>
<dbReference type="PANTHER" id="PTHR47572">
    <property type="entry name" value="LIPOPROTEIN-RELATED"/>
    <property type="match status" value="1"/>
</dbReference>
<dbReference type="InterPro" id="IPR005511">
    <property type="entry name" value="SMP-30"/>
</dbReference>
<evidence type="ECO:0000259" key="1">
    <source>
        <dbReference type="Pfam" id="PF08450"/>
    </source>
</evidence>
<evidence type="ECO:0000313" key="3">
    <source>
        <dbReference type="Proteomes" id="UP001235712"/>
    </source>
</evidence>
<dbReference type="RefSeq" id="WP_307249230.1">
    <property type="nucleotide sequence ID" value="NZ_JAUSQZ010000001.1"/>
</dbReference>
<dbReference type="Gene3D" id="2.120.10.30">
    <property type="entry name" value="TolB, C-terminal domain"/>
    <property type="match status" value="1"/>
</dbReference>